<keyword evidence="9" id="KW-1185">Reference proteome</keyword>
<dbReference type="EMBL" id="WIUZ02000024">
    <property type="protein sequence ID" value="KAF9778273.1"/>
    <property type="molecule type" value="Genomic_DNA"/>
</dbReference>
<organism evidence="8 9">
    <name type="scientific">Thelephora terrestris</name>
    <dbReference type="NCBI Taxonomy" id="56493"/>
    <lineage>
        <taxon>Eukaryota</taxon>
        <taxon>Fungi</taxon>
        <taxon>Dikarya</taxon>
        <taxon>Basidiomycota</taxon>
        <taxon>Agaricomycotina</taxon>
        <taxon>Agaricomycetes</taxon>
        <taxon>Thelephorales</taxon>
        <taxon>Thelephoraceae</taxon>
        <taxon>Thelephora</taxon>
    </lineage>
</organism>
<comment type="caution">
    <text evidence="8">The sequence shown here is derived from an EMBL/GenBank/DDBJ whole genome shotgun (WGS) entry which is preliminary data.</text>
</comment>
<dbReference type="InterPro" id="IPR051370">
    <property type="entry name" value="PPIase_Pin1"/>
</dbReference>
<dbReference type="EC" id="5.2.1.8" evidence="5"/>
<dbReference type="PROSITE" id="PS50198">
    <property type="entry name" value="PPIC_PPIASE_2"/>
    <property type="match status" value="1"/>
</dbReference>
<protein>
    <recommendedName>
        <fullName evidence="5">Peptidyl-prolyl cis-trans isomerase</fullName>
        <ecNumber evidence="5">5.2.1.8</ecNumber>
    </recommendedName>
</protein>
<gene>
    <name evidence="8" type="ORF">BJ322DRAFT_1094243</name>
</gene>
<dbReference type="PANTHER" id="PTHR10657">
    <property type="entry name" value="PEPTIDYL-PROLYL CIS-TRANS ISOMERASE"/>
    <property type="match status" value="1"/>
</dbReference>
<dbReference type="CDD" id="cd00201">
    <property type="entry name" value="WW"/>
    <property type="match status" value="1"/>
</dbReference>
<dbReference type="SUPFAM" id="SSF51045">
    <property type="entry name" value="WW domain"/>
    <property type="match status" value="1"/>
</dbReference>
<dbReference type="InterPro" id="IPR046357">
    <property type="entry name" value="PPIase_dom_sf"/>
</dbReference>
<feature type="domain" description="WW" evidence="6">
    <location>
        <begin position="1"/>
        <end position="32"/>
    </location>
</feature>
<evidence type="ECO:0000256" key="3">
    <source>
        <dbReference type="ARBA" id="ARBA00023235"/>
    </source>
</evidence>
<dbReference type="OrthoDB" id="2530521at2759"/>
<evidence type="ECO:0000313" key="9">
    <source>
        <dbReference type="Proteomes" id="UP000736335"/>
    </source>
</evidence>
<dbReference type="GO" id="GO:0060255">
    <property type="term" value="P:regulation of macromolecule metabolic process"/>
    <property type="evidence" value="ECO:0007669"/>
    <property type="project" value="UniProtKB-ARBA"/>
</dbReference>
<dbReference type="Gene3D" id="2.20.70.10">
    <property type="match status" value="1"/>
</dbReference>
<evidence type="ECO:0000259" key="7">
    <source>
        <dbReference type="PROSITE" id="PS50198"/>
    </source>
</evidence>
<dbReference type="GO" id="GO:0003755">
    <property type="term" value="F:peptidyl-prolyl cis-trans isomerase activity"/>
    <property type="evidence" value="ECO:0007669"/>
    <property type="project" value="UniProtKB-UniRule"/>
</dbReference>
<dbReference type="Proteomes" id="UP000736335">
    <property type="component" value="Unassembled WGS sequence"/>
</dbReference>
<dbReference type="InterPro" id="IPR023058">
    <property type="entry name" value="PPIase_PpiC_CS"/>
</dbReference>
<dbReference type="SUPFAM" id="SSF54534">
    <property type="entry name" value="FKBP-like"/>
    <property type="match status" value="1"/>
</dbReference>
<dbReference type="InterPro" id="IPR000297">
    <property type="entry name" value="PPIase_PpiC"/>
</dbReference>
<dbReference type="SMART" id="SM00456">
    <property type="entry name" value="WW"/>
    <property type="match status" value="1"/>
</dbReference>
<evidence type="ECO:0000256" key="4">
    <source>
        <dbReference type="PROSITE-ProRule" id="PRU00278"/>
    </source>
</evidence>
<dbReference type="Pfam" id="PF00639">
    <property type="entry name" value="Rotamase"/>
    <property type="match status" value="1"/>
</dbReference>
<reference evidence="8" key="2">
    <citation type="submission" date="2020-11" db="EMBL/GenBank/DDBJ databases">
        <authorList>
            <consortium name="DOE Joint Genome Institute"/>
            <person name="Kuo A."/>
            <person name="Miyauchi S."/>
            <person name="Kiss E."/>
            <person name="Drula E."/>
            <person name="Kohler A."/>
            <person name="Sanchez-Garcia M."/>
            <person name="Andreopoulos B."/>
            <person name="Barry K.W."/>
            <person name="Bonito G."/>
            <person name="Buee M."/>
            <person name="Carver A."/>
            <person name="Chen C."/>
            <person name="Cichocki N."/>
            <person name="Clum A."/>
            <person name="Culley D."/>
            <person name="Crous P.W."/>
            <person name="Fauchery L."/>
            <person name="Girlanda M."/>
            <person name="Hayes R."/>
            <person name="Keri Z."/>
            <person name="Labutti K."/>
            <person name="Lipzen A."/>
            <person name="Lombard V."/>
            <person name="Magnuson J."/>
            <person name="Maillard F."/>
            <person name="Morin E."/>
            <person name="Murat C."/>
            <person name="Nolan M."/>
            <person name="Ohm R."/>
            <person name="Pangilinan J."/>
            <person name="Pereira M."/>
            <person name="Perotto S."/>
            <person name="Peter M."/>
            <person name="Riley R."/>
            <person name="Sitrit Y."/>
            <person name="Stielow B."/>
            <person name="Szollosi G."/>
            <person name="Zifcakova L."/>
            <person name="Stursova M."/>
            <person name="Spatafora J.W."/>
            <person name="Tedersoo L."/>
            <person name="Vaario L.-M."/>
            <person name="Yamada A."/>
            <person name="Yan M."/>
            <person name="Wang P."/>
            <person name="Xu J."/>
            <person name="Bruns T."/>
            <person name="Baldrian P."/>
            <person name="Vilgalys R."/>
            <person name="Henrissat B."/>
            <person name="Grigoriev I.V."/>
            <person name="Hibbett D."/>
            <person name="Nagy L.G."/>
            <person name="Martin F.M."/>
        </authorList>
    </citation>
    <scope>NUCLEOTIDE SEQUENCE</scope>
    <source>
        <strain evidence="8">UH-Tt-Lm1</strain>
    </source>
</reference>
<dbReference type="InterPro" id="IPR036020">
    <property type="entry name" value="WW_dom_sf"/>
</dbReference>
<keyword evidence="2 4" id="KW-0697">Rotamase</keyword>
<feature type="domain" description="PpiC" evidence="7">
    <location>
        <begin position="50"/>
        <end position="161"/>
    </location>
</feature>
<name>A0A9P6H2W3_9AGAM</name>
<sequence length="161" mass="17837">MSQWEIRMSGSRGVAYFYNPATKASVWETPDGLTEEEVKKLPGAELLTRPVKVRASHLLVKHSGSRNPSSWRQAKITCSKAEAIETLRKYQSQINGSHERFAELAKEYSDCSSARMGGDLGVFGSGQMQKPFENAAFALKIGEMSDIVETESGVHLILRTE</sequence>
<dbReference type="GO" id="GO:0080090">
    <property type="term" value="P:regulation of primary metabolic process"/>
    <property type="evidence" value="ECO:0007669"/>
    <property type="project" value="UniProtKB-ARBA"/>
</dbReference>
<dbReference type="FunFam" id="3.10.50.40:FF:000010">
    <property type="entry name" value="Peptidyl-prolyl cis-trans isomerase Pin1"/>
    <property type="match status" value="1"/>
</dbReference>
<evidence type="ECO:0000256" key="1">
    <source>
        <dbReference type="ARBA" id="ARBA00000971"/>
    </source>
</evidence>
<reference evidence="8" key="1">
    <citation type="journal article" date="2020" name="Nat. Commun.">
        <title>Large-scale genome sequencing of mycorrhizal fungi provides insights into the early evolution of symbiotic traits.</title>
        <authorList>
            <person name="Miyauchi S."/>
            <person name="Kiss E."/>
            <person name="Kuo A."/>
            <person name="Drula E."/>
            <person name="Kohler A."/>
            <person name="Sanchez-Garcia M."/>
            <person name="Morin E."/>
            <person name="Andreopoulos B."/>
            <person name="Barry K.W."/>
            <person name="Bonito G."/>
            <person name="Buee M."/>
            <person name="Carver A."/>
            <person name="Chen C."/>
            <person name="Cichocki N."/>
            <person name="Clum A."/>
            <person name="Culley D."/>
            <person name="Crous P.W."/>
            <person name="Fauchery L."/>
            <person name="Girlanda M."/>
            <person name="Hayes R.D."/>
            <person name="Keri Z."/>
            <person name="LaButti K."/>
            <person name="Lipzen A."/>
            <person name="Lombard V."/>
            <person name="Magnuson J."/>
            <person name="Maillard F."/>
            <person name="Murat C."/>
            <person name="Nolan M."/>
            <person name="Ohm R.A."/>
            <person name="Pangilinan J."/>
            <person name="Pereira M.F."/>
            <person name="Perotto S."/>
            <person name="Peter M."/>
            <person name="Pfister S."/>
            <person name="Riley R."/>
            <person name="Sitrit Y."/>
            <person name="Stielow J.B."/>
            <person name="Szollosi G."/>
            <person name="Zifcakova L."/>
            <person name="Stursova M."/>
            <person name="Spatafora J.W."/>
            <person name="Tedersoo L."/>
            <person name="Vaario L.M."/>
            <person name="Yamada A."/>
            <person name="Yan M."/>
            <person name="Wang P."/>
            <person name="Xu J."/>
            <person name="Bruns T."/>
            <person name="Baldrian P."/>
            <person name="Vilgalys R."/>
            <person name="Dunand C."/>
            <person name="Henrissat B."/>
            <person name="Grigoriev I.V."/>
            <person name="Hibbett D."/>
            <person name="Nagy L.G."/>
            <person name="Martin F.M."/>
        </authorList>
    </citation>
    <scope>NUCLEOTIDE SEQUENCE</scope>
    <source>
        <strain evidence="8">UH-Tt-Lm1</strain>
    </source>
</reference>
<evidence type="ECO:0000313" key="8">
    <source>
        <dbReference type="EMBL" id="KAF9778273.1"/>
    </source>
</evidence>
<dbReference type="InterPro" id="IPR001202">
    <property type="entry name" value="WW_dom"/>
</dbReference>
<dbReference type="PANTHER" id="PTHR10657:SF4">
    <property type="entry name" value="PEPTIDYL-PROLYL CIS-TRANS ISOMERASE-RELATED"/>
    <property type="match status" value="1"/>
</dbReference>
<proteinExistence type="predicted"/>
<dbReference type="PROSITE" id="PS50020">
    <property type="entry name" value="WW_DOMAIN_2"/>
    <property type="match status" value="1"/>
</dbReference>
<dbReference type="AlphaFoldDB" id="A0A9P6H2W3"/>
<evidence type="ECO:0000256" key="5">
    <source>
        <dbReference type="RuleBase" id="RU363014"/>
    </source>
</evidence>
<dbReference type="Gene3D" id="3.10.50.40">
    <property type="match status" value="1"/>
</dbReference>
<keyword evidence="3 4" id="KW-0413">Isomerase</keyword>
<evidence type="ECO:0000256" key="2">
    <source>
        <dbReference type="ARBA" id="ARBA00023110"/>
    </source>
</evidence>
<comment type="catalytic activity">
    <reaction evidence="1 5">
        <text>[protein]-peptidylproline (omega=180) = [protein]-peptidylproline (omega=0)</text>
        <dbReference type="Rhea" id="RHEA:16237"/>
        <dbReference type="Rhea" id="RHEA-COMP:10747"/>
        <dbReference type="Rhea" id="RHEA-COMP:10748"/>
        <dbReference type="ChEBI" id="CHEBI:83833"/>
        <dbReference type="ChEBI" id="CHEBI:83834"/>
        <dbReference type="EC" id="5.2.1.8"/>
    </reaction>
</comment>
<dbReference type="GO" id="GO:0005634">
    <property type="term" value="C:nucleus"/>
    <property type="evidence" value="ECO:0007669"/>
    <property type="project" value="TreeGrafter"/>
</dbReference>
<dbReference type="GO" id="GO:0005829">
    <property type="term" value="C:cytosol"/>
    <property type="evidence" value="ECO:0007669"/>
    <property type="project" value="TreeGrafter"/>
</dbReference>
<evidence type="ECO:0000259" key="6">
    <source>
        <dbReference type="PROSITE" id="PS50020"/>
    </source>
</evidence>
<dbReference type="PROSITE" id="PS01096">
    <property type="entry name" value="PPIC_PPIASE_1"/>
    <property type="match status" value="1"/>
</dbReference>
<accession>A0A9P6H2W3</accession>